<accession>A0ABR0BUE5</accession>
<name>A0ABR0BUE5_PURLI</name>
<protein>
    <submittedName>
        <fullName evidence="1">Uncharacterized protein</fullName>
    </submittedName>
</protein>
<evidence type="ECO:0000313" key="1">
    <source>
        <dbReference type="EMBL" id="KAK4087477.1"/>
    </source>
</evidence>
<dbReference type="EMBL" id="JAWRVI010000031">
    <property type="protein sequence ID" value="KAK4087477.1"/>
    <property type="molecule type" value="Genomic_DNA"/>
</dbReference>
<sequence>MPRRLVREWSMTRALSSLVGVRIGSVPVRWVSTTRILQQHAAHLCRSAGPSDVVSTIPRKRDEMASAGRVFAAARACLSGQVLQRRGAVSVVLWATQSNMPRTPLQPGLGGPCPCTDFVSDAPEQVLRDLLCAMADFARREGVCSHTQACLTLGNTPGPRRCGVETHRHCDS</sequence>
<gene>
    <name evidence="1" type="ORF">Purlil1_8067</name>
</gene>
<reference evidence="1 2" key="1">
    <citation type="journal article" date="2024" name="Microbiol. Resour. Announc.">
        <title>Genome annotations for the ascomycete fungi Trichoderma harzianum, Trichoderma aggressivum, and Purpureocillium lilacinum.</title>
        <authorList>
            <person name="Beijen E.P.W."/>
            <person name="Ohm R.A."/>
        </authorList>
    </citation>
    <scope>NUCLEOTIDE SEQUENCE [LARGE SCALE GENOMIC DNA]</scope>
    <source>
        <strain evidence="1 2">CBS 150709</strain>
    </source>
</reference>
<organism evidence="1 2">
    <name type="scientific">Purpureocillium lilacinum</name>
    <name type="common">Paecilomyces lilacinus</name>
    <dbReference type="NCBI Taxonomy" id="33203"/>
    <lineage>
        <taxon>Eukaryota</taxon>
        <taxon>Fungi</taxon>
        <taxon>Dikarya</taxon>
        <taxon>Ascomycota</taxon>
        <taxon>Pezizomycotina</taxon>
        <taxon>Sordariomycetes</taxon>
        <taxon>Hypocreomycetidae</taxon>
        <taxon>Hypocreales</taxon>
        <taxon>Ophiocordycipitaceae</taxon>
        <taxon>Purpureocillium</taxon>
    </lineage>
</organism>
<proteinExistence type="predicted"/>
<keyword evidence="2" id="KW-1185">Reference proteome</keyword>
<evidence type="ECO:0000313" key="2">
    <source>
        <dbReference type="Proteomes" id="UP001287286"/>
    </source>
</evidence>
<comment type="caution">
    <text evidence="1">The sequence shown here is derived from an EMBL/GenBank/DDBJ whole genome shotgun (WGS) entry which is preliminary data.</text>
</comment>
<dbReference type="Proteomes" id="UP001287286">
    <property type="component" value="Unassembled WGS sequence"/>
</dbReference>